<sequence length="316" mass="36518">MKLNLKRPLAFFDLETTGVNVGADRIVEIAILKAMPDGSELIKTMRINPEMPIPLHSSLIHGIYDEHIANEPTFKTVAAELAEFIGDADLAGYNSNRFDIPVLLEEFLRAGVDLDMTDRKFVDVQNIFHQMEQRTLRAAYRFYCDKDIVNAHSAEADIKATYEVLLAQIERYKDAEFEDKQGQISKPVQNDVDALHVFTNMNKPVDFAGRMVFNENDEEIFNFGKHKGKTVEQVFDIEPSYYAWMKQGDFPLYTKKKLDEIWARWSKKKEANKVKQAQAKPQQQYTKPQQTQEKKDRPAKEVTNDMLEQLKMKFGK</sequence>
<reference evidence="1" key="1">
    <citation type="submission" date="2023-07" db="EMBL/GenBank/DDBJ databases">
        <title>Sorghum-associated microbial communities from plants grown in Nebraska, USA.</title>
        <authorList>
            <person name="Schachtman D."/>
        </authorList>
    </citation>
    <scope>NUCLEOTIDE SEQUENCE</scope>
    <source>
        <strain evidence="1">2697</strain>
    </source>
</reference>
<evidence type="ECO:0000313" key="1">
    <source>
        <dbReference type="EMBL" id="MDR6782549.1"/>
    </source>
</evidence>
<gene>
    <name evidence="1" type="ORF">J2X78_001101</name>
</gene>
<name>A0ACC6KTS6_9SPHI</name>
<dbReference type="Proteomes" id="UP001246858">
    <property type="component" value="Unassembled WGS sequence"/>
</dbReference>
<comment type="caution">
    <text evidence="1">The sequence shown here is derived from an EMBL/GenBank/DDBJ whole genome shotgun (WGS) entry which is preliminary data.</text>
</comment>
<keyword evidence="2" id="KW-1185">Reference proteome</keyword>
<dbReference type="EMBL" id="JAVDTF010000001">
    <property type="protein sequence ID" value="MDR6782549.1"/>
    <property type="molecule type" value="Genomic_DNA"/>
</dbReference>
<protein>
    <submittedName>
        <fullName evidence="1">DNA polymerase-3 subunit epsilon</fullName>
        <ecNumber evidence="1">2.7.7.7</ecNumber>
    </submittedName>
</protein>
<keyword evidence="1" id="KW-0808">Transferase</keyword>
<organism evidence="1 2">
    <name type="scientific">Pedobacter africanus</name>
    <dbReference type="NCBI Taxonomy" id="151894"/>
    <lineage>
        <taxon>Bacteria</taxon>
        <taxon>Pseudomonadati</taxon>
        <taxon>Bacteroidota</taxon>
        <taxon>Sphingobacteriia</taxon>
        <taxon>Sphingobacteriales</taxon>
        <taxon>Sphingobacteriaceae</taxon>
        <taxon>Pedobacter</taxon>
    </lineage>
</organism>
<evidence type="ECO:0000313" key="2">
    <source>
        <dbReference type="Proteomes" id="UP001246858"/>
    </source>
</evidence>
<keyword evidence="1" id="KW-0548">Nucleotidyltransferase</keyword>
<dbReference type="EC" id="2.7.7.7" evidence="1"/>
<accession>A0ACC6KTS6</accession>
<proteinExistence type="predicted"/>